<evidence type="ECO:0000313" key="3">
    <source>
        <dbReference type="EMBL" id="RFU95740.1"/>
    </source>
</evidence>
<gene>
    <name evidence="3" type="ORF">DYP60_01650</name>
</gene>
<sequence length="181" mass="20328">MQALIKLILLALTFFLVFINPSYIGKGLYYSMFPLLFLLVWLFYRITYYVSEKEVRKAVDEPFHYSLFCAMVPPLGEGDLQRGRLIIAEDEIILYRRDGSKPVKEAYRLAIADIEGFSIGKVLSVRSGVTFKAKGRGEAKFVVSRAHKKKEALTAALGWSRPPEGVGVGEEASQAPSFKDL</sequence>
<keyword evidence="2" id="KW-0472">Membrane</keyword>
<feature type="region of interest" description="Disordered" evidence="1">
    <location>
        <begin position="159"/>
        <end position="181"/>
    </location>
</feature>
<organism evidence="3 4">
    <name type="scientific">Sphaerochaeta halotolerans</name>
    <dbReference type="NCBI Taxonomy" id="2293840"/>
    <lineage>
        <taxon>Bacteria</taxon>
        <taxon>Pseudomonadati</taxon>
        <taxon>Spirochaetota</taxon>
        <taxon>Spirochaetia</taxon>
        <taxon>Spirochaetales</taxon>
        <taxon>Sphaerochaetaceae</taxon>
        <taxon>Sphaerochaeta</taxon>
    </lineage>
</organism>
<reference evidence="4" key="1">
    <citation type="submission" date="2018-08" db="EMBL/GenBank/DDBJ databases">
        <authorList>
            <person name="Grouzdev D.S."/>
            <person name="Krutkina M.S."/>
        </authorList>
    </citation>
    <scope>NUCLEOTIDE SEQUENCE [LARGE SCALE GENOMIC DNA]</scope>
    <source>
        <strain evidence="4">4-11</strain>
    </source>
</reference>
<proteinExistence type="predicted"/>
<evidence type="ECO:0000256" key="2">
    <source>
        <dbReference type="SAM" id="Phobius"/>
    </source>
</evidence>
<name>A0A372MKL4_9SPIR</name>
<reference evidence="3 4" key="2">
    <citation type="submission" date="2018-09" db="EMBL/GenBank/DDBJ databases">
        <title>Genome of Sphaerochaeta halotolerans strain 4-11.</title>
        <authorList>
            <person name="Nazina T.N."/>
            <person name="Sokolova D.S."/>
        </authorList>
    </citation>
    <scope>NUCLEOTIDE SEQUENCE [LARGE SCALE GENOMIC DNA]</scope>
    <source>
        <strain evidence="3 4">4-11</strain>
    </source>
</reference>
<evidence type="ECO:0000313" key="4">
    <source>
        <dbReference type="Proteomes" id="UP000264002"/>
    </source>
</evidence>
<keyword evidence="2" id="KW-0812">Transmembrane</keyword>
<keyword evidence="2" id="KW-1133">Transmembrane helix</keyword>
<dbReference type="Proteomes" id="UP000264002">
    <property type="component" value="Unassembled WGS sequence"/>
</dbReference>
<keyword evidence="4" id="KW-1185">Reference proteome</keyword>
<dbReference type="RefSeq" id="WP_133299267.1">
    <property type="nucleotide sequence ID" value="NZ_QUWK01000002.1"/>
</dbReference>
<dbReference type="AlphaFoldDB" id="A0A372MKL4"/>
<dbReference type="OrthoDB" id="9790747at2"/>
<feature type="transmembrane region" description="Helical" evidence="2">
    <location>
        <begin position="7"/>
        <end position="24"/>
    </location>
</feature>
<dbReference type="EMBL" id="QUWK01000002">
    <property type="protein sequence ID" value="RFU95740.1"/>
    <property type="molecule type" value="Genomic_DNA"/>
</dbReference>
<evidence type="ECO:0000256" key="1">
    <source>
        <dbReference type="SAM" id="MobiDB-lite"/>
    </source>
</evidence>
<comment type="caution">
    <text evidence="3">The sequence shown here is derived from an EMBL/GenBank/DDBJ whole genome shotgun (WGS) entry which is preliminary data.</text>
</comment>
<feature type="transmembrane region" description="Helical" evidence="2">
    <location>
        <begin position="30"/>
        <end position="48"/>
    </location>
</feature>
<evidence type="ECO:0008006" key="5">
    <source>
        <dbReference type="Google" id="ProtNLM"/>
    </source>
</evidence>
<accession>A0A372MKL4</accession>
<protein>
    <recommendedName>
        <fullName evidence="5">GRAM domain-containing protein</fullName>
    </recommendedName>
</protein>